<dbReference type="RefSeq" id="XP_004183780.1">
    <property type="nucleotide sequence ID" value="XM_004183732.1"/>
</dbReference>
<dbReference type="AlphaFoldDB" id="A0A0A1TVI9"/>
<evidence type="ECO:0000256" key="2">
    <source>
        <dbReference type="SAM" id="SignalP"/>
    </source>
</evidence>
<dbReference type="InterPro" id="IPR009030">
    <property type="entry name" value="Growth_fac_rcpt_cys_sf"/>
</dbReference>
<protein>
    <recommendedName>
        <fullName evidence="5">EGF-like domain-containing protein</fullName>
    </recommendedName>
</protein>
<dbReference type="SUPFAM" id="SSF57184">
    <property type="entry name" value="Growth factor receptor domain"/>
    <property type="match status" value="1"/>
</dbReference>
<feature type="chain" id="PRO_5001979993" description="EGF-like domain-containing protein" evidence="2">
    <location>
        <begin position="17"/>
        <end position="758"/>
    </location>
</feature>
<evidence type="ECO:0000256" key="1">
    <source>
        <dbReference type="SAM" id="Phobius"/>
    </source>
</evidence>
<reference evidence="3 4" key="1">
    <citation type="submission" date="2012-10" db="EMBL/GenBank/DDBJ databases">
        <authorList>
            <person name="Zafar N."/>
            <person name="Inman J."/>
            <person name="Hall N."/>
            <person name="Lorenzi H."/>
            <person name="Caler E."/>
        </authorList>
    </citation>
    <scope>NUCLEOTIDE SEQUENCE [LARGE SCALE GENOMIC DNA]</scope>
    <source>
        <strain evidence="3 4">IP1</strain>
    </source>
</reference>
<dbReference type="OrthoDB" id="4062651at2759"/>
<organism evidence="3 4">
    <name type="scientific">Entamoeba invadens IP1</name>
    <dbReference type="NCBI Taxonomy" id="370355"/>
    <lineage>
        <taxon>Eukaryota</taxon>
        <taxon>Amoebozoa</taxon>
        <taxon>Evosea</taxon>
        <taxon>Archamoebae</taxon>
        <taxon>Mastigamoebida</taxon>
        <taxon>Entamoebidae</taxon>
        <taxon>Entamoeba</taxon>
    </lineage>
</organism>
<evidence type="ECO:0008006" key="5">
    <source>
        <dbReference type="Google" id="ProtNLM"/>
    </source>
</evidence>
<proteinExistence type="predicted"/>
<keyword evidence="1" id="KW-0472">Membrane</keyword>
<dbReference type="VEuPathDB" id="AmoebaDB:EIN_166990"/>
<keyword evidence="2" id="KW-0732">Signal</keyword>
<dbReference type="EMBL" id="KB207112">
    <property type="protein sequence ID" value="ELP84434.1"/>
    <property type="molecule type" value="Genomic_DNA"/>
</dbReference>
<feature type="signal peptide" evidence="2">
    <location>
        <begin position="1"/>
        <end position="16"/>
    </location>
</feature>
<evidence type="ECO:0000313" key="4">
    <source>
        <dbReference type="Proteomes" id="UP000014680"/>
    </source>
</evidence>
<name>A0A0A1TVI9_ENTIV</name>
<gene>
    <name evidence="3" type="ORF">EIN_166990</name>
</gene>
<feature type="transmembrane region" description="Helical" evidence="1">
    <location>
        <begin position="529"/>
        <end position="557"/>
    </location>
</feature>
<dbReference type="Proteomes" id="UP000014680">
    <property type="component" value="Unassembled WGS sequence"/>
</dbReference>
<dbReference type="GeneID" id="14883717"/>
<dbReference type="PANTHER" id="PTHR45756">
    <property type="entry name" value="PALMITOYLTRANSFERASE"/>
    <property type="match status" value="1"/>
</dbReference>
<dbReference type="KEGG" id="eiv:EIN_166990"/>
<keyword evidence="1" id="KW-1133">Transmembrane helix</keyword>
<keyword evidence="4" id="KW-1185">Reference proteome</keyword>
<dbReference type="PANTHER" id="PTHR45756:SF1">
    <property type="entry name" value="PROTEIN KINASE DOMAIN CONTAINING PROTEIN"/>
    <property type="match status" value="1"/>
</dbReference>
<sequence>MLFFSSILIYTIQTLAYCGFGCLGCYTPENKNEEVCSKCKDTYRQTASCTECELFNPYENFSNTNPLVLMFNNDCIVTKTDNATLYYNTDNAETLLFNEPKTFLISKETTPVLSICHDEDTNNLYRFGKYFKIYIPPDKNKHYTNILVQKNISEGVIKVDLTHDIVNNSTEPKCFSTTHVKDKLGYLISRTRNTETNFTVFVGMSNAFECEITVTLMTSENMLQYLNFPVFDVSNLTQNVITRHVDFAQVGVSDFGACSSQTFAYKFFYFRLTGDVPLGSRILFSSSSSETQIFEYIKCENVTNVYGKCSCESGIRMRRDLWKLNPETGFLFSPNETKLDDKIFKLFSRNNLMRTDLSMKIICPNQCSENEGGGNCSVQFGKCVCVNASYGGDDCHKLCYYNSEWTIPNIEEKCYYGTKQCDSDCNCVNNTILYKHYCVSAECYNNSDSLYFNNLCKHTDTHCMPNCVCEEGYTFVVNKCVIQTCGNGVIDHDEEECDLGENCDSMYCLCYNGYTKDQNNTGSCMKENYLLVIIFVTIGSGVLLLFFIIMTVFIILITQKERFIVKNINEATEYPQPNYYFDSLKLKELKFGDNNFPLNKEYATFGMKGKTLKIDDTVYEIFEITNRSTKPVLIIFHSPNENKYSIHFCPQTQILSRGTTKQVVLLFTPHCTTKLDATQICVSVYYGERQLLISFQKFLYEKMFLTDEENFQYTQFIQKIQSFYLTFGIKGKVESSLKVDSDEVFLSSQNLETKKIRN</sequence>
<evidence type="ECO:0000313" key="3">
    <source>
        <dbReference type="EMBL" id="ELP84434.1"/>
    </source>
</evidence>
<dbReference type="InterPro" id="IPR053215">
    <property type="entry name" value="TKL_Ser/Thr_kinase"/>
</dbReference>
<keyword evidence="1" id="KW-0812">Transmembrane</keyword>
<accession>A0A0A1TVI9</accession>